<name>A0ABU2T704_9ACTN</name>
<proteinExistence type="predicted"/>
<dbReference type="Proteomes" id="UP001180551">
    <property type="component" value="Unassembled WGS sequence"/>
</dbReference>
<comment type="caution">
    <text evidence="2">The sequence shown here is derived from an EMBL/GenBank/DDBJ whole genome shotgun (WGS) entry which is preliminary data.</text>
</comment>
<gene>
    <name evidence="2" type="ORF">RM550_14865</name>
</gene>
<evidence type="ECO:0000256" key="1">
    <source>
        <dbReference type="SAM" id="MobiDB-lite"/>
    </source>
</evidence>
<protein>
    <submittedName>
        <fullName evidence="2">Uncharacterized protein</fullName>
    </submittedName>
</protein>
<dbReference type="RefSeq" id="WP_311624177.1">
    <property type="nucleotide sequence ID" value="NZ_JAVRFE010000017.1"/>
</dbReference>
<sequence>MAEGAAAPGTVQNQAHLPGAAHAAKPEAGQNFTFDGVKAVNVPSAELREGSSVFIAGADAQHKGASEGESEILFFASSSSPASSWNALVPVRLKQLVDHAYGISGTAAPLSACQVTAALAPRVQRPVLRQWEENDQPLASAGWGTWPTDVLRPGTGTPLDRDTVLPFVAKCRNDDALDAIESLLRKVDRPLALDELKSRTCMSLGSNDLRQRINADPRFSRSQKDEWALAEWGLPVYKPLKELVSDMLDEHGGAVDADQVVRVLRRDFAIKETSLRQVMSSSPFTARGGVVRRLTDGGVPGPTAPPTRVTDEHPKGDIPGVDALMDKMGLT</sequence>
<reference evidence="2" key="1">
    <citation type="submission" date="2024-05" db="EMBL/GenBank/DDBJ databases">
        <title>30 novel species of actinomycetes from the DSMZ collection.</title>
        <authorList>
            <person name="Nouioui I."/>
        </authorList>
    </citation>
    <scope>NUCLEOTIDE SEQUENCE</scope>
    <source>
        <strain evidence="2">DSM 41527</strain>
    </source>
</reference>
<evidence type="ECO:0000313" key="3">
    <source>
        <dbReference type="Proteomes" id="UP001180551"/>
    </source>
</evidence>
<dbReference type="EMBL" id="JAVRFE010000017">
    <property type="protein sequence ID" value="MDT0457001.1"/>
    <property type="molecule type" value="Genomic_DNA"/>
</dbReference>
<organism evidence="2 3">
    <name type="scientific">Streptomyces mooreae</name>
    <dbReference type="NCBI Taxonomy" id="3075523"/>
    <lineage>
        <taxon>Bacteria</taxon>
        <taxon>Bacillati</taxon>
        <taxon>Actinomycetota</taxon>
        <taxon>Actinomycetes</taxon>
        <taxon>Kitasatosporales</taxon>
        <taxon>Streptomycetaceae</taxon>
        <taxon>Streptomyces</taxon>
    </lineage>
</organism>
<keyword evidence="3" id="KW-1185">Reference proteome</keyword>
<evidence type="ECO:0000313" key="2">
    <source>
        <dbReference type="EMBL" id="MDT0457001.1"/>
    </source>
</evidence>
<accession>A0ABU2T704</accession>
<feature type="region of interest" description="Disordered" evidence="1">
    <location>
        <begin position="295"/>
        <end position="320"/>
    </location>
</feature>